<proteinExistence type="predicted"/>
<feature type="transmembrane region" description="Helical" evidence="2">
    <location>
        <begin position="516"/>
        <end position="534"/>
    </location>
</feature>
<feature type="transmembrane region" description="Helical" evidence="2">
    <location>
        <begin position="306"/>
        <end position="329"/>
    </location>
</feature>
<evidence type="ECO:0000313" key="3">
    <source>
        <dbReference type="EMBL" id="KAJ5210767.1"/>
    </source>
</evidence>
<dbReference type="AlphaFoldDB" id="A0A9W9T611"/>
<feature type="compositionally biased region" description="Low complexity" evidence="1">
    <location>
        <begin position="1"/>
        <end position="15"/>
    </location>
</feature>
<accession>A0A9W9T611</accession>
<dbReference type="Proteomes" id="UP001150879">
    <property type="component" value="Unassembled WGS sequence"/>
</dbReference>
<protein>
    <submittedName>
        <fullName evidence="3">Uncharacterized protein</fullName>
    </submittedName>
</protein>
<evidence type="ECO:0000256" key="2">
    <source>
        <dbReference type="SAM" id="Phobius"/>
    </source>
</evidence>
<gene>
    <name evidence="3" type="ORF">N7472_000906</name>
</gene>
<keyword evidence="2" id="KW-0472">Membrane</keyword>
<feature type="compositionally biased region" description="Polar residues" evidence="1">
    <location>
        <begin position="108"/>
        <end position="118"/>
    </location>
</feature>
<feature type="region of interest" description="Disordered" evidence="1">
    <location>
        <begin position="1"/>
        <end position="123"/>
    </location>
</feature>
<evidence type="ECO:0000313" key="4">
    <source>
        <dbReference type="Proteomes" id="UP001150879"/>
    </source>
</evidence>
<keyword evidence="2" id="KW-0812">Transmembrane</keyword>
<organism evidence="3 4">
    <name type="scientific">Penicillium cf. griseofulvum</name>
    <dbReference type="NCBI Taxonomy" id="2972120"/>
    <lineage>
        <taxon>Eukaryota</taxon>
        <taxon>Fungi</taxon>
        <taxon>Dikarya</taxon>
        <taxon>Ascomycota</taxon>
        <taxon>Pezizomycotina</taxon>
        <taxon>Eurotiomycetes</taxon>
        <taxon>Eurotiomycetidae</taxon>
        <taxon>Eurotiales</taxon>
        <taxon>Aspergillaceae</taxon>
        <taxon>Penicillium</taxon>
    </lineage>
</organism>
<comment type="caution">
    <text evidence="3">The sequence shown here is derived from an EMBL/GenBank/DDBJ whole genome shotgun (WGS) entry which is preliminary data.</text>
</comment>
<name>A0A9W9T611_9EURO</name>
<dbReference type="OrthoDB" id="4351041at2759"/>
<keyword evidence="4" id="KW-1185">Reference proteome</keyword>
<feature type="transmembrane region" description="Helical" evidence="2">
    <location>
        <begin position="484"/>
        <end position="504"/>
    </location>
</feature>
<sequence length="543" mass="61368">MNPPTSRTTTSTTPSLAGEDTLIAQESTRLARGYYTGKKLGDKKSSHRRVAQVEEADDTVSSSRDDGMPKQLLRRFKLERGRPFRRRGATTGADNPPNNPTDDIKSGHSPTPEASPSSVGPECSGTSSFLYSSSLGSLLVDWVSEQSSRGVYSPNDRQALEDVLTELKNTQPEFVSVKTQDGMSFWNTLKGRIETIIGVLDWRPFQPYMAPLTQDQVRLCWECPCGDMRWAAVPQSFGLKIEDTFRTNAAQVNQKNVSGNGSSLPAIGTSSQFSGVKTRTSAGESVSQSDLPTTVKCQSSESSRNIGYQLHAFLVLLNSSIFGSAHCLVQTTVHKMNDHDFFTWIRDSYYSHRGFLAIWFGLYRYAHCEFFRFRRFDGYEYAPLLPEYPDEDQPFYHYAPKPMRPRPPMASHEFNHWFYKTSWSRTARLLSKRHRAKSRCFSLGSRSVVEEKIPKRETSLEEGVPACEDFWGLYVVERRSAFRLAIYSLIFLSPSVYFFFAWLFQWGHAGDLQGASIPIMLSLAPLVTFWGFVLSTSPRFDNT</sequence>
<reference evidence="3" key="2">
    <citation type="journal article" date="2023" name="IMA Fungus">
        <title>Comparative genomic study of the Penicillium genus elucidates a diverse pangenome and 15 lateral gene transfer events.</title>
        <authorList>
            <person name="Petersen C."/>
            <person name="Sorensen T."/>
            <person name="Nielsen M.R."/>
            <person name="Sondergaard T.E."/>
            <person name="Sorensen J.L."/>
            <person name="Fitzpatrick D.A."/>
            <person name="Frisvad J.C."/>
            <person name="Nielsen K.L."/>
        </authorList>
    </citation>
    <scope>NUCLEOTIDE SEQUENCE</scope>
    <source>
        <strain evidence="3">IBT 16849</strain>
    </source>
</reference>
<keyword evidence="2" id="KW-1133">Transmembrane helix</keyword>
<dbReference type="EMBL" id="JAPQKP010000001">
    <property type="protein sequence ID" value="KAJ5210767.1"/>
    <property type="molecule type" value="Genomic_DNA"/>
</dbReference>
<evidence type="ECO:0000256" key="1">
    <source>
        <dbReference type="SAM" id="MobiDB-lite"/>
    </source>
</evidence>
<reference evidence="3" key="1">
    <citation type="submission" date="2022-11" db="EMBL/GenBank/DDBJ databases">
        <authorList>
            <person name="Petersen C."/>
        </authorList>
    </citation>
    <scope>NUCLEOTIDE SEQUENCE</scope>
    <source>
        <strain evidence="3">IBT 16849</strain>
    </source>
</reference>